<proteinExistence type="predicted"/>
<keyword evidence="2" id="KW-1185">Reference proteome</keyword>
<evidence type="ECO:0000313" key="2">
    <source>
        <dbReference type="Proteomes" id="UP001595443"/>
    </source>
</evidence>
<name>A0ABV7AFZ5_9RHOB</name>
<dbReference type="Proteomes" id="UP001595443">
    <property type="component" value="Unassembled WGS sequence"/>
</dbReference>
<sequence length="277" mass="31909">MAQPRLHERVLRSAEFRFERATVPLRNERLDAAYARAPDLWLERVDRAIDRGVAWLLPQADVSMSVLFCAKRTLERTGDSRFAFLHEKAEHYRRTIRDPALRLIYPDYDDEDPAYAGVPHVQGVRPYYPVELLMLDAAWADKRPQPDILDRLRAFADNGFYGTTHIVVGGLMLIWNGGAPAEEVREMMAETVPVIRRANEITARAEDIFAERCMVLQWLERHDLIRPSWIIRLLRNQLPDGGWKARNMPPLGQSNQHTVIVTLAALAEFLAHQRGRL</sequence>
<organism evidence="1 2">
    <name type="scientific">Acidimangrovimonas pyrenivorans</name>
    <dbReference type="NCBI Taxonomy" id="2030798"/>
    <lineage>
        <taxon>Bacteria</taxon>
        <taxon>Pseudomonadati</taxon>
        <taxon>Pseudomonadota</taxon>
        <taxon>Alphaproteobacteria</taxon>
        <taxon>Rhodobacterales</taxon>
        <taxon>Paracoccaceae</taxon>
        <taxon>Acidimangrovimonas</taxon>
    </lineage>
</organism>
<dbReference type="EMBL" id="JBHRSK010000004">
    <property type="protein sequence ID" value="MFC2968284.1"/>
    <property type="molecule type" value="Genomic_DNA"/>
</dbReference>
<protein>
    <submittedName>
        <fullName evidence="1">Uncharacterized protein</fullName>
    </submittedName>
</protein>
<reference evidence="2" key="1">
    <citation type="journal article" date="2019" name="Int. J. Syst. Evol. Microbiol.">
        <title>The Global Catalogue of Microorganisms (GCM) 10K type strain sequencing project: providing services to taxonomists for standard genome sequencing and annotation.</title>
        <authorList>
            <consortium name="The Broad Institute Genomics Platform"/>
            <consortium name="The Broad Institute Genome Sequencing Center for Infectious Disease"/>
            <person name="Wu L."/>
            <person name="Ma J."/>
        </authorList>
    </citation>
    <scope>NUCLEOTIDE SEQUENCE [LARGE SCALE GENOMIC DNA]</scope>
    <source>
        <strain evidence="2">KCTC 62192</strain>
    </source>
</reference>
<gene>
    <name evidence="1" type="ORF">ACFOES_09275</name>
</gene>
<evidence type="ECO:0000313" key="1">
    <source>
        <dbReference type="EMBL" id="MFC2968284.1"/>
    </source>
</evidence>
<comment type="caution">
    <text evidence="1">The sequence shown here is derived from an EMBL/GenBank/DDBJ whole genome shotgun (WGS) entry which is preliminary data.</text>
</comment>
<accession>A0ABV7AFZ5</accession>